<dbReference type="GO" id="GO:0006313">
    <property type="term" value="P:DNA transposition"/>
    <property type="evidence" value="ECO:0007669"/>
    <property type="project" value="InterPro"/>
</dbReference>
<feature type="domain" description="Transposase IS4-like" evidence="1">
    <location>
        <begin position="201"/>
        <end position="467"/>
    </location>
</feature>
<dbReference type="NCBIfam" id="NF033559">
    <property type="entry name" value="transpos_IS1634"/>
    <property type="match status" value="1"/>
</dbReference>
<dbReference type="GO" id="GO:0003677">
    <property type="term" value="F:DNA binding"/>
    <property type="evidence" value="ECO:0007669"/>
    <property type="project" value="InterPro"/>
</dbReference>
<dbReference type="Pfam" id="PF01609">
    <property type="entry name" value="DDE_Tnp_1"/>
    <property type="match status" value="1"/>
</dbReference>
<dbReference type="PANTHER" id="PTHR34614">
    <property type="match status" value="1"/>
</dbReference>
<feature type="non-terminal residue" evidence="2">
    <location>
        <position position="545"/>
    </location>
</feature>
<dbReference type="SUPFAM" id="SSF53098">
    <property type="entry name" value="Ribonuclease H-like"/>
    <property type="match status" value="1"/>
</dbReference>
<dbReference type="PANTHER" id="PTHR34614:SF2">
    <property type="entry name" value="TRANSPOSASE IS4-LIKE DOMAIN-CONTAINING PROTEIN"/>
    <property type="match status" value="1"/>
</dbReference>
<feature type="non-terminal residue" evidence="2">
    <location>
        <position position="1"/>
    </location>
</feature>
<dbReference type="AlphaFoldDB" id="A0A3B1CEZ3"/>
<dbReference type="GO" id="GO:0004803">
    <property type="term" value="F:transposase activity"/>
    <property type="evidence" value="ECO:0007669"/>
    <property type="project" value="InterPro"/>
</dbReference>
<dbReference type="InterPro" id="IPR012337">
    <property type="entry name" value="RNaseH-like_sf"/>
</dbReference>
<dbReference type="InterPro" id="IPR002559">
    <property type="entry name" value="Transposase_11"/>
</dbReference>
<reference evidence="2" key="1">
    <citation type="submission" date="2018-06" db="EMBL/GenBank/DDBJ databases">
        <authorList>
            <person name="Zhirakovskaya E."/>
        </authorList>
    </citation>
    <scope>NUCLEOTIDE SEQUENCE</scope>
</reference>
<organism evidence="2">
    <name type="scientific">hydrothermal vent metagenome</name>
    <dbReference type="NCBI Taxonomy" id="652676"/>
    <lineage>
        <taxon>unclassified sequences</taxon>
        <taxon>metagenomes</taxon>
        <taxon>ecological metagenomes</taxon>
    </lineage>
</organism>
<protein>
    <recommendedName>
        <fullName evidence="1">Transposase IS4-like domain-containing protein</fullName>
    </recommendedName>
</protein>
<name>A0A3B1CEZ3_9ZZZZ</name>
<evidence type="ECO:0000259" key="1">
    <source>
        <dbReference type="Pfam" id="PF01609"/>
    </source>
</evidence>
<dbReference type="InterPro" id="IPR047654">
    <property type="entry name" value="IS1634_transpos"/>
</dbReference>
<accession>A0A3B1CEZ3</accession>
<sequence>DSLVAYLITKKIRGRTYYYIAESSRVEGKSRITRQWYLGSIKKLIELAEGRTGKVKPKEISTLEEGSVAALMKEAEEIGIIEIINNIVPKRTQGMSVGHYVLLASLNRAVEAKPKTVVAEWLKTTAIHRYLDIKWSKVDSQNFWDHFELVKKEAVYKIGDAIVRKAVDVYGISLDSLMYDTTNYYNYWNVTTESDLSRMTKSKAGKKSLRHIGLALAVDRDWGLPLFFRLYPANEHDSKVIKGLLDELFEHIRSCTSDKKGITLVFDKGNNSEELIARLDESRHHFIGSRSPYHHDDLCNIPIEHYRTVIVERGDKRKDIPAYETELELYGASRKVIVTFNKATYKRKLMRMEQAIRRASDAISGFKRVVKKADGRSTEESLKKQAEEILERWHIRQFFNVEIIREEGFFKASVRKNHQAIEKAKKRFGKTILYTNRETLSAGEIIGIYLDRYIIEDAFRITKSDHFVKMDPAFHWTDSKIRVHALTCMIALLLVKLSHRRAKLNGYTMGLETFMHELRGIRSALLFYPGSAKPQRLLCNLTDSQ</sequence>
<gene>
    <name evidence="2" type="ORF">MNBD_NITROSPIRAE02-722</name>
</gene>
<evidence type="ECO:0000313" key="2">
    <source>
        <dbReference type="EMBL" id="VAX26782.1"/>
    </source>
</evidence>
<proteinExistence type="predicted"/>
<dbReference type="EMBL" id="UOGH01000009">
    <property type="protein sequence ID" value="VAX26782.1"/>
    <property type="molecule type" value="Genomic_DNA"/>
</dbReference>